<dbReference type="VEuPathDB" id="FungiDB:EYZ11_004605"/>
<name>A0A5M9MFI2_9EURO</name>
<dbReference type="AlphaFoldDB" id="A0A5M9MFI2"/>
<sequence length="171" mass="18465">MLIAIFAFGVSFSTWFFISTQVCVNLLGYTTVLTAVFFLGEEHPGRGSIYTTTGPVAWAFATPDRAGGTGHGEGYWCALLATIIFVVGSLVTLVPTQSILRQMEWGNHAVAGALFNTAYQGGASVVVTFDGYRNAFWLLAWAAVVVAASYWPKPGDRSVRLAEEAQPEDME</sequence>
<organism evidence="2 3">
    <name type="scientific">Aspergillus tanneri</name>
    <dbReference type="NCBI Taxonomy" id="1220188"/>
    <lineage>
        <taxon>Eukaryota</taxon>
        <taxon>Fungi</taxon>
        <taxon>Dikarya</taxon>
        <taxon>Ascomycota</taxon>
        <taxon>Pezizomycotina</taxon>
        <taxon>Eurotiomycetes</taxon>
        <taxon>Eurotiomycetidae</taxon>
        <taxon>Eurotiales</taxon>
        <taxon>Aspergillaceae</taxon>
        <taxon>Aspergillus</taxon>
        <taxon>Aspergillus subgen. Circumdati</taxon>
    </lineage>
</organism>
<dbReference type="RefSeq" id="XP_033423877.1">
    <property type="nucleotide sequence ID" value="XM_033573325.1"/>
</dbReference>
<dbReference type="EMBL" id="QUQM01000006">
    <property type="protein sequence ID" value="KAA8644516.1"/>
    <property type="molecule type" value="Genomic_DNA"/>
</dbReference>
<proteinExistence type="predicted"/>
<keyword evidence="1" id="KW-1133">Transmembrane helix</keyword>
<dbReference type="OrthoDB" id="440755at2759"/>
<keyword evidence="1" id="KW-0472">Membrane</keyword>
<evidence type="ECO:0000313" key="2">
    <source>
        <dbReference type="EMBL" id="KAA8644516.1"/>
    </source>
</evidence>
<protein>
    <submittedName>
        <fullName evidence="2">Uncharacterized protein</fullName>
    </submittedName>
</protein>
<feature type="transmembrane region" description="Helical" evidence="1">
    <location>
        <begin position="134"/>
        <end position="151"/>
    </location>
</feature>
<keyword evidence="1" id="KW-0812">Transmembrane</keyword>
<evidence type="ECO:0000313" key="3">
    <source>
        <dbReference type="Proteomes" id="UP000324241"/>
    </source>
</evidence>
<accession>A0A5M9MFI2</accession>
<gene>
    <name evidence="2" type="ORF">ATNIH1004_008720</name>
</gene>
<dbReference type="Proteomes" id="UP000324241">
    <property type="component" value="Unassembled WGS sequence"/>
</dbReference>
<evidence type="ECO:0000256" key="1">
    <source>
        <dbReference type="SAM" id="Phobius"/>
    </source>
</evidence>
<feature type="transmembrane region" description="Helical" evidence="1">
    <location>
        <begin position="75"/>
        <end position="94"/>
    </location>
</feature>
<reference evidence="2 3" key="1">
    <citation type="submission" date="2019-08" db="EMBL/GenBank/DDBJ databases">
        <title>The genome sequence of a newly discovered highly antifungal drug resistant Aspergillus species, Aspergillus tanneri NIH 1004.</title>
        <authorList>
            <person name="Mounaud S."/>
            <person name="Singh I."/>
            <person name="Joardar V."/>
            <person name="Pakala S."/>
            <person name="Pakala S."/>
            <person name="Venepally P."/>
            <person name="Chung J.K."/>
            <person name="Losada L."/>
            <person name="Nierman W.C."/>
        </authorList>
    </citation>
    <scope>NUCLEOTIDE SEQUENCE [LARGE SCALE GENOMIC DNA]</scope>
    <source>
        <strain evidence="2 3">NIH1004</strain>
    </source>
</reference>
<comment type="caution">
    <text evidence="2">The sequence shown here is derived from an EMBL/GenBank/DDBJ whole genome shotgun (WGS) entry which is preliminary data.</text>
</comment>
<feature type="transmembrane region" description="Helical" evidence="1">
    <location>
        <begin position="15"/>
        <end position="39"/>
    </location>
</feature>
<dbReference type="GeneID" id="54331422"/>